<name>A0ABX1B0P0_9ACTN</name>
<evidence type="ECO:0000256" key="1">
    <source>
        <dbReference type="SAM" id="MobiDB-lite"/>
    </source>
</evidence>
<protein>
    <submittedName>
        <fullName evidence="2">Uncharacterized protein</fullName>
    </submittedName>
</protein>
<feature type="compositionally biased region" description="Basic and acidic residues" evidence="1">
    <location>
        <begin position="119"/>
        <end position="130"/>
    </location>
</feature>
<keyword evidence="3" id="KW-1185">Reference proteome</keyword>
<comment type="caution">
    <text evidence="2">The sequence shown here is derived from an EMBL/GenBank/DDBJ whole genome shotgun (WGS) entry which is preliminary data.</text>
</comment>
<reference evidence="2 3" key="1">
    <citation type="submission" date="2020-03" db="EMBL/GenBank/DDBJ databases">
        <title>WGS of actinomycetes isolated from Thailand.</title>
        <authorList>
            <person name="Thawai C."/>
        </authorList>
    </citation>
    <scope>NUCLEOTIDE SEQUENCE [LARGE SCALE GENOMIC DNA]</scope>
    <source>
        <strain evidence="2 3">FMUSA5-5</strain>
    </source>
</reference>
<proteinExistence type="predicted"/>
<evidence type="ECO:0000313" key="3">
    <source>
        <dbReference type="Proteomes" id="UP000696294"/>
    </source>
</evidence>
<dbReference type="EMBL" id="JAATEP010000012">
    <property type="protein sequence ID" value="NJP91418.1"/>
    <property type="molecule type" value="Genomic_DNA"/>
</dbReference>
<feature type="compositionally biased region" description="Basic and acidic residues" evidence="1">
    <location>
        <begin position="55"/>
        <end position="112"/>
    </location>
</feature>
<evidence type="ECO:0000313" key="2">
    <source>
        <dbReference type="EMBL" id="NJP91418.1"/>
    </source>
</evidence>
<feature type="region of interest" description="Disordered" evidence="1">
    <location>
        <begin position="38"/>
        <end position="234"/>
    </location>
</feature>
<organism evidence="2 3">
    <name type="scientific">Nonomuraea composti</name>
    <dbReference type="NCBI Taxonomy" id="2720023"/>
    <lineage>
        <taxon>Bacteria</taxon>
        <taxon>Bacillati</taxon>
        <taxon>Actinomycetota</taxon>
        <taxon>Actinomycetes</taxon>
        <taxon>Streptosporangiales</taxon>
        <taxon>Streptosporangiaceae</taxon>
        <taxon>Nonomuraea</taxon>
    </lineage>
</organism>
<sequence>MLDEWEATALAALLRELADRIGDDRLGAEARRMADALRERLGGGGRGGVMPGEDAEARRNRAAGRDQEAEQRDRAARRRDEEAEQRDAAAVERDREAHAGQERTDAADRAFHDVLWAAEQRDHAVDERDAGGPGDGGESVVVRQQWRDAREHSHEDRTMLREQWEGTVRRQRREAQTGEQAARQDRRQSHEDRRSAALDRAAAESDRDAALADREQDEIECQMLRPPRPDHVLQRVRDARERARAGVERARQAREQAVEACRRAERLQALCSAVGPIPEAEQERAGE</sequence>
<dbReference type="Proteomes" id="UP000696294">
    <property type="component" value="Unassembled WGS sequence"/>
</dbReference>
<feature type="compositionally biased region" description="Basic and acidic residues" evidence="1">
    <location>
        <begin position="145"/>
        <end position="214"/>
    </location>
</feature>
<accession>A0ABX1B0P0</accession>
<gene>
    <name evidence="2" type="ORF">HCN51_18460</name>
</gene>
<dbReference type="RefSeq" id="WP_168010807.1">
    <property type="nucleotide sequence ID" value="NZ_JAATEP010000012.1"/>
</dbReference>